<dbReference type="HAMAP" id="MF_03040">
    <property type="entry name" value="USB1"/>
    <property type="match status" value="1"/>
</dbReference>
<dbReference type="Pfam" id="PF09749">
    <property type="entry name" value="HVSL"/>
    <property type="match status" value="1"/>
</dbReference>
<comment type="function">
    <text evidence="5">Phosphodiesterase responsible for the U6 snRNA 3' end processing. Acts as an exoribonuclease (RNase) responsible for trimming the poly(U) tract of the last nucleotides in the pre-U6 snRNA molecule, leading to the formation of mature U6 snRNA.</text>
</comment>
<comment type="similarity">
    <text evidence="5">Belongs to the 2H phosphoesterase superfamily. USB1 family.</text>
</comment>
<evidence type="ECO:0000256" key="5">
    <source>
        <dbReference type="HAMAP-Rule" id="MF_03040"/>
    </source>
</evidence>
<sequence length="311" mass="33347">MTVPNPCSPATTTKVNTPLPPLPPQFHDLYASTVRTATADLPSLHNGRKRVIPHKEGNWPSHIYTEWHPAAPQHALLRGLLTSLAAALAPVLEEGSHELAGFLESGLGAPLPLHVSLSRPFVLRTEEKDEFLQDLVRRVEGSRIGRFEMVCDELDWHRSPDSQRSFLVLRVRSSSSLAGGGGGGGGGGKNPELSALLARCNDLVASYGQPTLYAATPRLSPRLDGGPGENREGDVGGGGDAFHISIAWSFASPSDEIRRRTAEVFARPEFRDAIARDITIPVEGVKAKIGNVVTNIALRKGRKGKGLFGVG</sequence>
<feature type="active site" description="Proton donor/acceptor" evidence="5">
    <location>
        <position position="114"/>
    </location>
</feature>
<evidence type="ECO:0000256" key="1">
    <source>
        <dbReference type="ARBA" id="ARBA00022722"/>
    </source>
</evidence>
<keyword evidence="1 5" id="KW-0540">Nuclease</keyword>
<dbReference type="PANTHER" id="PTHR13522">
    <property type="entry name" value="U6 SNRNA PHOSPHODIESTERASE 1"/>
    <property type="match status" value="1"/>
</dbReference>
<keyword evidence="3" id="KW-0456">Lyase</keyword>
<dbReference type="AlphaFoldDB" id="A0AAN9YBD8"/>
<feature type="region of interest" description="Disordered" evidence="6">
    <location>
        <begin position="1"/>
        <end position="21"/>
    </location>
</feature>
<dbReference type="EC" id="3.1.4.-" evidence="5"/>
<gene>
    <name evidence="5 7" type="primary">USB1</name>
    <name evidence="7" type="ORF">SLS53_008469</name>
</gene>
<reference evidence="7 8" key="1">
    <citation type="journal article" date="2023" name="PLoS ONE">
        <title>Cytospora paraplurivora sp. nov. isolated from orchards with fruit tree decline syndrome in Ontario, Canada.</title>
        <authorList>
            <person name="Ilyukhin E."/>
            <person name="Nguyen H.D.T."/>
            <person name="Castle A.J."/>
            <person name="Ellouze W."/>
        </authorList>
    </citation>
    <scope>NUCLEOTIDE SEQUENCE [LARGE SCALE GENOMIC DNA]</scope>
    <source>
        <strain evidence="7 8">FDS-564</strain>
    </source>
</reference>
<comment type="subcellular location">
    <subcellularLocation>
        <location evidence="5">Nucleus</location>
    </subcellularLocation>
</comment>
<evidence type="ECO:0000313" key="7">
    <source>
        <dbReference type="EMBL" id="KAK7732465.1"/>
    </source>
</evidence>
<evidence type="ECO:0000313" key="8">
    <source>
        <dbReference type="Proteomes" id="UP001320245"/>
    </source>
</evidence>
<proteinExistence type="inferred from homology"/>
<dbReference type="GO" id="GO:0005634">
    <property type="term" value="C:nucleus"/>
    <property type="evidence" value="ECO:0007669"/>
    <property type="project" value="UniProtKB-SubCell"/>
</dbReference>
<keyword evidence="4 5" id="KW-0539">Nucleus</keyword>
<dbReference type="InterPro" id="IPR027521">
    <property type="entry name" value="Usb1"/>
</dbReference>
<keyword evidence="8" id="KW-1185">Reference proteome</keyword>
<comment type="caution">
    <text evidence="7">The sequence shown here is derived from an EMBL/GenBank/DDBJ whole genome shotgun (WGS) entry which is preliminary data.</text>
</comment>
<evidence type="ECO:0000256" key="3">
    <source>
        <dbReference type="ARBA" id="ARBA00023239"/>
    </source>
</evidence>
<evidence type="ECO:0000256" key="4">
    <source>
        <dbReference type="ARBA" id="ARBA00023242"/>
    </source>
</evidence>
<keyword evidence="2 5" id="KW-0378">Hydrolase</keyword>
<dbReference type="GO" id="GO:0016829">
    <property type="term" value="F:lyase activity"/>
    <property type="evidence" value="ECO:0007669"/>
    <property type="project" value="UniProtKB-KW"/>
</dbReference>
<dbReference type="PANTHER" id="PTHR13522:SF3">
    <property type="entry name" value="U6 SNRNA PHOSPHODIESTERASE 1"/>
    <property type="match status" value="1"/>
</dbReference>
<organism evidence="7 8">
    <name type="scientific">Cytospora paraplurivora</name>
    <dbReference type="NCBI Taxonomy" id="2898453"/>
    <lineage>
        <taxon>Eukaryota</taxon>
        <taxon>Fungi</taxon>
        <taxon>Dikarya</taxon>
        <taxon>Ascomycota</taxon>
        <taxon>Pezizomycotina</taxon>
        <taxon>Sordariomycetes</taxon>
        <taxon>Sordariomycetidae</taxon>
        <taxon>Diaporthales</taxon>
        <taxon>Cytosporaceae</taxon>
        <taxon>Cytospora</taxon>
    </lineage>
</organism>
<dbReference type="Proteomes" id="UP001320245">
    <property type="component" value="Unassembled WGS sequence"/>
</dbReference>
<accession>A0AAN9YBD8</accession>
<dbReference type="EMBL" id="JAJSPL020000051">
    <property type="protein sequence ID" value="KAK7732465.1"/>
    <property type="molecule type" value="Genomic_DNA"/>
</dbReference>
<dbReference type="GO" id="GO:1990838">
    <property type="term" value="F:poly(U)-specific exoribonuclease activity, producing 3' uridine cyclic phosphate ends"/>
    <property type="evidence" value="ECO:0007669"/>
    <property type="project" value="UniProtKB-UniRule"/>
</dbReference>
<dbReference type="Gene3D" id="3.90.1140.10">
    <property type="entry name" value="Cyclic phosphodiesterase"/>
    <property type="match status" value="1"/>
</dbReference>
<evidence type="ECO:0000256" key="2">
    <source>
        <dbReference type="ARBA" id="ARBA00022801"/>
    </source>
</evidence>
<name>A0AAN9YBD8_9PEZI</name>
<protein>
    <recommendedName>
        <fullName evidence="5">U6 snRNA phosphodiesterase</fullName>
        <ecNumber evidence="5">3.1.4.-</ecNumber>
    </recommendedName>
</protein>
<feature type="active site" description="Proton donor/acceptor" evidence="5">
    <location>
        <position position="243"/>
    </location>
</feature>
<keyword evidence="7" id="KW-0269">Exonuclease</keyword>
<evidence type="ECO:0000256" key="6">
    <source>
        <dbReference type="SAM" id="MobiDB-lite"/>
    </source>
</evidence>
<dbReference type="GO" id="GO:0034477">
    <property type="term" value="P:U6 snRNA 3'-end processing"/>
    <property type="evidence" value="ECO:0007669"/>
    <property type="project" value="UniProtKB-UniRule"/>
</dbReference>